<reference evidence="2" key="1">
    <citation type="submission" date="2023-08" db="EMBL/GenBank/DDBJ databases">
        <title>Rhodospirillaceae gen. nov., a novel taxon isolated from the Yangtze River Yuezi River estuary sludge.</title>
        <authorList>
            <person name="Ruan L."/>
        </authorList>
    </citation>
    <scope>NUCLEOTIDE SEQUENCE [LARGE SCALE GENOMIC DNA]</scope>
    <source>
        <strain evidence="2">R-7</strain>
    </source>
</reference>
<comment type="caution">
    <text evidence="1">The sequence shown here is derived from an EMBL/GenBank/DDBJ whole genome shotgun (WGS) entry which is preliminary data.</text>
</comment>
<keyword evidence="2" id="KW-1185">Reference proteome</keyword>
<dbReference type="EMBL" id="JAUYVI010000003">
    <property type="protein sequence ID" value="MDQ7248052.1"/>
    <property type="molecule type" value="Genomic_DNA"/>
</dbReference>
<evidence type="ECO:0000313" key="2">
    <source>
        <dbReference type="Proteomes" id="UP001230156"/>
    </source>
</evidence>
<evidence type="ECO:0000313" key="1">
    <source>
        <dbReference type="EMBL" id="MDQ7248052.1"/>
    </source>
</evidence>
<protein>
    <submittedName>
        <fullName evidence="1">Uncharacterized protein</fullName>
    </submittedName>
</protein>
<organism evidence="1 2">
    <name type="scientific">Dongia sedimenti</name>
    <dbReference type="NCBI Taxonomy" id="3064282"/>
    <lineage>
        <taxon>Bacteria</taxon>
        <taxon>Pseudomonadati</taxon>
        <taxon>Pseudomonadota</taxon>
        <taxon>Alphaproteobacteria</taxon>
        <taxon>Rhodospirillales</taxon>
        <taxon>Dongiaceae</taxon>
        <taxon>Dongia</taxon>
    </lineage>
</organism>
<dbReference type="RefSeq" id="WP_379955495.1">
    <property type="nucleotide sequence ID" value="NZ_JAUYVI010000003.1"/>
</dbReference>
<dbReference type="Proteomes" id="UP001230156">
    <property type="component" value="Unassembled WGS sequence"/>
</dbReference>
<sequence>MQVRIADAAVEQEGGTPLIRRIGIERARAGGNGRFRRYAL</sequence>
<accession>A0ABU0YLG2</accession>
<proteinExistence type="predicted"/>
<gene>
    <name evidence="1" type="ORF">Q8A70_10265</name>
</gene>
<name>A0ABU0YLG2_9PROT</name>